<dbReference type="EMBL" id="CP000825">
    <property type="protein sequence ID" value="ABV51093.1"/>
    <property type="molecule type" value="Genomic_DNA"/>
</dbReference>
<organism evidence="1 2">
    <name type="scientific">Prochlorococcus marinus (strain MIT 9215)</name>
    <dbReference type="NCBI Taxonomy" id="93060"/>
    <lineage>
        <taxon>Bacteria</taxon>
        <taxon>Bacillati</taxon>
        <taxon>Cyanobacteriota</taxon>
        <taxon>Cyanophyceae</taxon>
        <taxon>Synechococcales</taxon>
        <taxon>Prochlorococcaceae</taxon>
        <taxon>Prochlorococcus</taxon>
    </lineage>
</organism>
<evidence type="ECO:0000313" key="1">
    <source>
        <dbReference type="EMBL" id="ABV51093.1"/>
    </source>
</evidence>
<protein>
    <recommendedName>
        <fullName evidence="3">Phytanoyl-CoA dioxygenase</fullName>
    </recommendedName>
</protein>
<dbReference type="AlphaFoldDB" id="A8G662"/>
<name>A8G662_PROM2</name>
<evidence type="ECO:0008006" key="3">
    <source>
        <dbReference type="Google" id="ProtNLM"/>
    </source>
</evidence>
<evidence type="ECO:0000313" key="2">
    <source>
        <dbReference type="Proteomes" id="UP000002014"/>
    </source>
</evidence>
<dbReference type="HOGENOM" id="CLU_936452_0_0_3"/>
<dbReference type="Gene3D" id="2.60.120.620">
    <property type="entry name" value="q2cbj1_9rhob like domain"/>
    <property type="match status" value="1"/>
</dbReference>
<gene>
    <name evidence="1" type="ordered locus">P9215_14801</name>
</gene>
<proteinExistence type="predicted"/>
<reference evidence="1 2" key="1">
    <citation type="journal article" date="2007" name="PLoS Genet.">
        <title>Patterns and implications of gene gain and loss in the evolution of Prochlorococcus.</title>
        <authorList>
            <person name="Kettler G.C."/>
            <person name="Martiny A.C."/>
            <person name="Huang K."/>
            <person name="Zucker J."/>
            <person name="Coleman M.L."/>
            <person name="Rodrigue S."/>
            <person name="Chen F."/>
            <person name="Lapidus A."/>
            <person name="Ferriera S."/>
            <person name="Johnson J."/>
            <person name="Steglich C."/>
            <person name="Church G.M."/>
            <person name="Richardson P."/>
            <person name="Chisholm S.W."/>
        </authorList>
    </citation>
    <scope>NUCLEOTIDE SEQUENCE [LARGE SCALE GENOMIC DNA]</scope>
    <source>
        <strain evidence="1 2">MIT 9215</strain>
    </source>
</reference>
<dbReference type="KEGG" id="pmh:P9215_14801"/>
<accession>A8G662</accession>
<dbReference type="STRING" id="93060.P9215_14801"/>
<sequence length="297" mass="34794">MFNRYLSYLDIILEFISKWTCSPYLTGYFKDICSYFFRKPEALQHLKKMNFRIDFDAKLLKKQGYVKTYSEDLYKEFLPYIKKIDDHKFESIGRSKPYFYNFLNDQIGGEYYQKFLNIGSNSLLRDDLESVFGKLGFIGGGIYRSPGNSVNDNFPKGSQLWHIDRYSLKTIKVFINLSEITEEMGPTRIIASNHSIKLLKNSFFRRVFRRNNIAKGVKGLYMDKKKFAYYAKEKHGSNIGVPGTTLIANTGLCIHQGSNNRSSNDRFILLFHYCAWDRHIEKQKPDLLLGINTRFLK</sequence>
<dbReference type="Proteomes" id="UP000002014">
    <property type="component" value="Chromosome"/>
</dbReference>
<dbReference type="SUPFAM" id="SSF51197">
    <property type="entry name" value="Clavaminate synthase-like"/>
    <property type="match status" value="1"/>
</dbReference>